<name>A0A1I5NKF3_9SPHN</name>
<dbReference type="RefSeq" id="WP_090480668.1">
    <property type="nucleotide sequence ID" value="NZ_FOWZ01000003.1"/>
</dbReference>
<evidence type="ECO:0000313" key="4">
    <source>
        <dbReference type="Proteomes" id="UP000199331"/>
    </source>
</evidence>
<feature type="compositionally biased region" description="Acidic residues" evidence="1">
    <location>
        <begin position="39"/>
        <end position="52"/>
    </location>
</feature>
<feature type="region of interest" description="Disordered" evidence="1">
    <location>
        <begin position="87"/>
        <end position="106"/>
    </location>
</feature>
<evidence type="ECO:0000256" key="1">
    <source>
        <dbReference type="SAM" id="MobiDB-lite"/>
    </source>
</evidence>
<gene>
    <name evidence="3" type="ORF">SAMN04488060_1918</name>
</gene>
<reference evidence="4" key="1">
    <citation type="submission" date="2016-10" db="EMBL/GenBank/DDBJ databases">
        <authorList>
            <person name="Varghese N."/>
            <person name="Submissions S."/>
        </authorList>
    </citation>
    <scope>NUCLEOTIDE SEQUENCE [LARGE SCALE GENOMIC DNA]</scope>
    <source>
        <strain evidence="4">CGMCC 1.7715</strain>
    </source>
</reference>
<dbReference type="OrthoDB" id="7429159at2"/>
<dbReference type="Proteomes" id="UP000199331">
    <property type="component" value="Unassembled WGS sequence"/>
</dbReference>
<feature type="chain" id="PRO_5011659263" evidence="2">
    <location>
        <begin position="29"/>
        <end position="106"/>
    </location>
</feature>
<organism evidence="3 4">
    <name type="scientific">Qipengyuania nanhaisediminis</name>
    <dbReference type="NCBI Taxonomy" id="604088"/>
    <lineage>
        <taxon>Bacteria</taxon>
        <taxon>Pseudomonadati</taxon>
        <taxon>Pseudomonadota</taxon>
        <taxon>Alphaproteobacteria</taxon>
        <taxon>Sphingomonadales</taxon>
        <taxon>Erythrobacteraceae</taxon>
        <taxon>Qipengyuania</taxon>
    </lineage>
</organism>
<evidence type="ECO:0000256" key="2">
    <source>
        <dbReference type="SAM" id="SignalP"/>
    </source>
</evidence>
<proteinExistence type="predicted"/>
<dbReference type="AlphaFoldDB" id="A0A1I5NKF3"/>
<sequence length="106" mass="11366">MKYSHSFFAAILALIASPFLISASSASAQATPAASNQPVEEEASEDAEVDQNEVDCRRIKVTGSRVRKKKICMTFAQWEAYGRNSRNAATEMQDAGSIDPAGDPGP</sequence>
<keyword evidence="2" id="KW-0732">Signal</keyword>
<evidence type="ECO:0000313" key="3">
    <source>
        <dbReference type="EMBL" id="SFP22197.1"/>
    </source>
</evidence>
<dbReference type="EMBL" id="FOWZ01000003">
    <property type="protein sequence ID" value="SFP22197.1"/>
    <property type="molecule type" value="Genomic_DNA"/>
</dbReference>
<keyword evidence="4" id="KW-1185">Reference proteome</keyword>
<protein>
    <submittedName>
        <fullName evidence="3">Uncharacterized protein</fullName>
    </submittedName>
</protein>
<feature type="region of interest" description="Disordered" evidence="1">
    <location>
        <begin position="30"/>
        <end position="52"/>
    </location>
</feature>
<feature type="signal peptide" evidence="2">
    <location>
        <begin position="1"/>
        <end position="28"/>
    </location>
</feature>
<accession>A0A1I5NKF3</accession>
<dbReference type="STRING" id="604088.SAMN04488060_1918"/>